<feature type="transmembrane region" description="Helical" evidence="1">
    <location>
        <begin position="282"/>
        <end position="302"/>
    </location>
</feature>
<keyword evidence="1" id="KW-0472">Membrane</keyword>
<dbReference type="AlphaFoldDB" id="A0A915PSW4"/>
<dbReference type="Proteomes" id="UP000887581">
    <property type="component" value="Unplaced"/>
</dbReference>
<protein>
    <submittedName>
        <fullName evidence="3">Uncharacterized protein</fullName>
    </submittedName>
</protein>
<reference evidence="3" key="1">
    <citation type="submission" date="2022-11" db="UniProtKB">
        <authorList>
            <consortium name="WormBaseParasite"/>
        </authorList>
    </citation>
    <scope>IDENTIFICATION</scope>
</reference>
<organism evidence="2 3">
    <name type="scientific">Setaria digitata</name>
    <dbReference type="NCBI Taxonomy" id="48799"/>
    <lineage>
        <taxon>Eukaryota</taxon>
        <taxon>Metazoa</taxon>
        <taxon>Ecdysozoa</taxon>
        <taxon>Nematoda</taxon>
        <taxon>Chromadorea</taxon>
        <taxon>Rhabditida</taxon>
        <taxon>Spirurina</taxon>
        <taxon>Spiruromorpha</taxon>
        <taxon>Filarioidea</taxon>
        <taxon>Setariidae</taxon>
        <taxon>Setaria</taxon>
    </lineage>
</organism>
<keyword evidence="2" id="KW-1185">Reference proteome</keyword>
<keyword evidence="1" id="KW-1133">Transmembrane helix</keyword>
<accession>A0A915PSW4</accession>
<name>A0A915PSW4_9BILA</name>
<sequence length="307" mass="35555">MEEHGELARKQKYYYASVRPQERNNRVTSTNGTFFALNSDLKIISTRPHHDKVHMEIIFGVTFTDERLIIRKLKNRFRMPPEFQPWLPDVTTRPDIPVNVAVYLNPLIGTVDAFYQYSVELLCSSEIWQHPFKLFKCEIAILNVGGAHLIVIYERIFLRNIQDLRSAEEMSEVSVDIETIEEIKIIAKYSELWFSSMAANILPSMVIFSVVIFAQYRRRKVHMLVTISALVSIIFMQSARRIENTLTLEDLWLSVTFLHIVCVLLVDLAIPTYRIQYIDTSNGLFTSVIPATSSLLLTNFILEKIYS</sequence>
<feature type="transmembrane region" description="Helical" evidence="1">
    <location>
        <begin position="251"/>
        <end position="270"/>
    </location>
</feature>
<evidence type="ECO:0000313" key="3">
    <source>
        <dbReference type="WBParaSite" id="sdigi.contig23.g1939.t1"/>
    </source>
</evidence>
<keyword evidence="1" id="KW-0812">Transmembrane</keyword>
<proteinExistence type="predicted"/>
<evidence type="ECO:0000313" key="2">
    <source>
        <dbReference type="Proteomes" id="UP000887581"/>
    </source>
</evidence>
<feature type="transmembrane region" description="Helical" evidence="1">
    <location>
        <begin position="192"/>
        <end position="214"/>
    </location>
</feature>
<feature type="transmembrane region" description="Helical" evidence="1">
    <location>
        <begin position="221"/>
        <end position="239"/>
    </location>
</feature>
<evidence type="ECO:0000256" key="1">
    <source>
        <dbReference type="SAM" id="Phobius"/>
    </source>
</evidence>
<dbReference type="WBParaSite" id="sdigi.contig23.g1939.t1">
    <property type="protein sequence ID" value="sdigi.contig23.g1939.t1"/>
    <property type="gene ID" value="sdigi.contig23.g1939"/>
</dbReference>